<comment type="caution">
    <text evidence="2">The sequence shown here is derived from an EMBL/GenBank/DDBJ whole genome shotgun (WGS) entry which is preliminary data.</text>
</comment>
<feature type="domain" description="SusD-like N-terminal" evidence="1">
    <location>
        <begin position="21"/>
        <end position="208"/>
    </location>
</feature>
<gene>
    <name evidence="2" type="ORF">H8S64_17845</name>
</gene>
<dbReference type="InterPro" id="IPR033985">
    <property type="entry name" value="SusD-like_N"/>
</dbReference>
<evidence type="ECO:0000259" key="1">
    <source>
        <dbReference type="Pfam" id="PF14322"/>
    </source>
</evidence>
<dbReference type="EMBL" id="JACOOH010000008">
    <property type="protein sequence ID" value="MBC5622959.1"/>
    <property type="molecule type" value="Genomic_DNA"/>
</dbReference>
<name>A0ABR7D4V0_9BACT</name>
<keyword evidence="3" id="KW-1185">Reference proteome</keyword>
<proteinExistence type="predicted"/>
<organism evidence="2 3">
    <name type="scientific">Butyricimonas hominis</name>
    <dbReference type="NCBI Taxonomy" id="2763032"/>
    <lineage>
        <taxon>Bacteria</taxon>
        <taxon>Pseudomonadati</taxon>
        <taxon>Bacteroidota</taxon>
        <taxon>Bacteroidia</taxon>
        <taxon>Bacteroidales</taxon>
        <taxon>Odoribacteraceae</taxon>
        <taxon>Butyricimonas</taxon>
    </lineage>
</organism>
<evidence type="ECO:0000313" key="2">
    <source>
        <dbReference type="EMBL" id="MBC5622959.1"/>
    </source>
</evidence>
<evidence type="ECO:0000313" key="3">
    <source>
        <dbReference type="Proteomes" id="UP000646484"/>
    </source>
</evidence>
<dbReference type="Pfam" id="PF14322">
    <property type="entry name" value="SusD-like_3"/>
    <property type="match status" value="1"/>
</dbReference>
<accession>A0ABR7D4V0</accession>
<dbReference type="PROSITE" id="PS51257">
    <property type="entry name" value="PROKAR_LIPOPROTEIN"/>
    <property type="match status" value="1"/>
</dbReference>
<sequence length="490" mass="55893">MRNRIWIIMGLIVGLSSACNDWLDVKPDDEVDANVLFETGQGYRNALNGIYNNMADVTMYGKHMTWGTVDVIAQLYENFTTNDVWYYAMNFQYTHSGVKSIISDIWSNAYTAISNCNNLLAEVEKAEPDLFAYGETERNLIMGEAYALRAFLHFDILRLFAPAPIVADNKGYIPYFEKHGSLSEPYLSVDSVIGRVERDLLRAKNLLATYDTVGTNSEGIMKGPRLEGEFTLHGSEDLFFLNRGYRMNYYVITATLARVYDYAGRGEDACKQALEVIHAKGYNGSSSDWCFNFTETTTSLVVQTPKLHDGVIFGLSSTTLIDDYEPYSSKSSKSGRLRLDKIKIFENSKEDVRASLVTNDNYSLKYEALSSGTSRVDDLIPMIRLSEMYFIVSDYLYRNGKTVEIRDYSGNIANQDAIRVLRDVRFGRKITEWNEASVTNMDEMENAIITEARREFIGEGQLFFYYKKYNKKPVDKIVYSFPLPDNELIH</sequence>
<reference evidence="2 3" key="1">
    <citation type="submission" date="2020-08" db="EMBL/GenBank/DDBJ databases">
        <title>Genome public.</title>
        <authorList>
            <person name="Liu C."/>
            <person name="Sun Q."/>
        </authorList>
    </citation>
    <scope>NUCLEOTIDE SEQUENCE [LARGE SCALE GENOMIC DNA]</scope>
    <source>
        <strain evidence="2 3">NSJ-56</strain>
    </source>
</reference>
<dbReference type="InterPro" id="IPR011990">
    <property type="entry name" value="TPR-like_helical_dom_sf"/>
</dbReference>
<protein>
    <submittedName>
        <fullName evidence="2">RagB/SusD family nutrient uptake outer membrane protein</fullName>
    </submittedName>
</protein>
<dbReference type="Gene3D" id="1.25.40.900">
    <property type="match status" value="1"/>
</dbReference>
<dbReference type="Gene3D" id="1.25.40.390">
    <property type="match status" value="1"/>
</dbReference>
<dbReference type="Proteomes" id="UP000646484">
    <property type="component" value="Unassembled WGS sequence"/>
</dbReference>
<dbReference type="SUPFAM" id="SSF48452">
    <property type="entry name" value="TPR-like"/>
    <property type="match status" value="1"/>
</dbReference>
<dbReference type="RefSeq" id="WP_186977882.1">
    <property type="nucleotide sequence ID" value="NZ_JACOOH010000008.1"/>
</dbReference>